<feature type="transmembrane region" description="Helical" evidence="5">
    <location>
        <begin position="64"/>
        <end position="85"/>
    </location>
</feature>
<evidence type="ECO:0000259" key="6">
    <source>
        <dbReference type="PROSITE" id="PS50928"/>
    </source>
</evidence>
<dbReference type="Proteomes" id="UP000005730">
    <property type="component" value="Chromosome"/>
</dbReference>
<dbReference type="CDD" id="cd06261">
    <property type="entry name" value="TM_PBP2"/>
    <property type="match status" value="1"/>
</dbReference>
<dbReference type="eggNOG" id="COG4662">
    <property type="taxonomic scope" value="Bacteria"/>
</dbReference>
<dbReference type="InterPro" id="IPR049783">
    <property type="entry name" value="ABC_perm_TupB-like"/>
</dbReference>
<name>H0UQB6_9BACT</name>
<dbReference type="RefSeq" id="WP_006584249.1">
    <property type="nucleotide sequence ID" value="NZ_CM001377.1"/>
</dbReference>
<dbReference type="NCBIfam" id="NF038017">
    <property type="entry name" value="ABC_perm1"/>
    <property type="match status" value="1"/>
</dbReference>
<sequence length="231" mass="24811">MDFLREGMLEAVRIILSMDEELLNVAAVTVKSSFLAMCMASAVGLPVGIALGALRFPGRRALRLLFDSLLSVPTVVVGLVVYGFISNQGPFGRFELLFTLWGMAIGQAVLGLPVLVSLVASAVESVDPLVVMTLRTLGFRGLRLLWALVLEMRHALMMALLAAYGRVVSEVGVSMMIGGNIRWHTRTLTTAIAFEASRGDFGMAVALGLVLLIISSLVSACVSLMRWRAKG</sequence>
<evidence type="ECO:0000313" key="8">
    <source>
        <dbReference type="Proteomes" id="UP000005730"/>
    </source>
</evidence>
<dbReference type="InterPro" id="IPR035906">
    <property type="entry name" value="MetI-like_sf"/>
</dbReference>
<dbReference type="GO" id="GO:0016020">
    <property type="term" value="C:membrane"/>
    <property type="evidence" value="ECO:0007669"/>
    <property type="project" value="UniProtKB-SubCell"/>
</dbReference>
<dbReference type="PROSITE" id="PS50928">
    <property type="entry name" value="ABC_TM1"/>
    <property type="match status" value="1"/>
</dbReference>
<dbReference type="InterPro" id="IPR000515">
    <property type="entry name" value="MetI-like"/>
</dbReference>
<dbReference type="Gene3D" id="1.10.3720.10">
    <property type="entry name" value="MetI-like"/>
    <property type="match status" value="1"/>
</dbReference>
<dbReference type="PANTHER" id="PTHR43632">
    <property type="entry name" value="PERMEASE COMPONENT OF TUNGSTATE ABC TRANSPORTER"/>
    <property type="match status" value="1"/>
</dbReference>
<accession>H0UQB6</accession>
<dbReference type="EMBL" id="CM001377">
    <property type="protein sequence ID" value="EHM10754.1"/>
    <property type="molecule type" value="Genomic_DNA"/>
</dbReference>
<feature type="transmembrane region" description="Helical" evidence="5">
    <location>
        <begin position="97"/>
        <end position="123"/>
    </location>
</feature>
<dbReference type="GO" id="GO:0055085">
    <property type="term" value="P:transmembrane transport"/>
    <property type="evidence" value="ECO:0007669"/>
    <property type="project" value="InterPro"/>
</dbReference>
<dbReference type="AlphaFoldDB" id="H0UQB6"/>
<feature type="domain" description="ABC transmembrane type-1" evidence="6">
    <location>
        <begin position="26"/>
        <end position="222"/>
    </location>
</feature>
<evidence type="ECO:0000256" key="4">
    <source>
        <dbReference type="ARBA" id="ARBA00023136"/>
    </source>
</evidence>
<feature type="transmembrane region" description="Helical" evidence="5">
    <location>
        <begin position="201"/>
        <end position="225"/>
    </location>
</feature>
<comment type="subcellular location">
    <subcellularLocation>
        <location evidence="1">Membrane</location>
        <topology evidence="1">Multi-pass membrane protein</topology>
    </subcellularLocation>
</comment>
<gene>
    <name evidence="7" type="ORF">TheveDRAFT_1636</name>
</gene>
<reference evidence="7 8" key="1">
    <citation type="submission" date="2011-10" db="EMBL/GenBank/DDBJ databases">
        <title>The Noncontiguous Finished genome of Thermanaerovibrio velox DSM 12556.</title>
        <authorList>
            <consortium name="US DOE Joint Genome Institute (JGI-PGF)"/>
            <person name="Lucas S."/>
            <person name="Copeland A."/>
            <person name="Lapidus A."/>
            <person name="Glavina del Rio T."/>
            <person name="Dalin E."/>
            <person name="Tice H."/>
            <person name="Bruce D."/>
            <person name="Goodwin L."/>
            <person name="Pitluck S."/>
            <person name="Peters L."/>
            <person name="Mikhailova N."/>
            <person name="Teshima H."/>
            <person name="Kyrpides N."/>
            <person name="Mavromatis K."/>
            <person name="Ivanova N."/>
            <person name="Markowitz V."/>
            <person name="Cheng J.-F."/>
            <person name="Hugenholtz P."/>
            <person name="Woyke T."/>
            <person name="Wu D."/>
            <person name="Spring S."/>
            <person name="Brambilla E.-M."/>
            <person name="Klenk H.-P."/>
            <person name="Eisen J.A."/>
        </authorList>
    </citation>
    <scope>NUCLEOTIDE SEQUENCE [LARGE SCALE GENOMIC DNA]</scope>
    <source>
        <strain evidence="7 8">DSM 12556</strain>
    </source>
</reference>
<evidence type="ECO:0000256" key="2">
    <source>
        <dbReference type="ARBA" id="ARBA00022692"/>
    </source>
</evidence>
<organism evidence="7 8">
    <name type="scientific">Thermanaerovibrio velox DSM 12556</name>
    <dbReference type="NCBI Taxonomy" id="926567"/>
    <lineage>
        <taxon>Bacteria</taxon>
        <taxon>Thermotogati</taxon>
        <taxon>Synergistota</taxon>
        <taxon>Synergistia</taxon>
        <taxon>Synergistales</taxon>
        <taxon>Synergistaceae</taxon>
        <taxon>Thermanaerovibrio</taxon>
    </lineage>
</organism>
<keyword evidence="3 5" id="KW-1133">Transmembrane helix</keyword>
<proteinExistence type="predicted"/>
<evidence type="ECO:0000256" key="5">
    <source>
        <dbReference type="SAM" id="Phobius"/>
    </source>
</evidence>
<feature type="transmembrane region" description="Helical" evidence="5">
    <location>
        <begin position="33"/>
        <end position="52"/>
    </location>
</feature>
<evidence type="ECO:0000256" key="3">
    <source>
        <dbReference type="ARBA" id="ARBA00022989"/>
    </source>
</evidence>
<dbReference type="OrthoDB" id="9781724at2"/>
<dbReference type="HOGENOM" id="CLU_016047_14_2_0"/>
<evidence type="ECO:0000313" key="7">
    <source>
        <dbReference type="EMBL" id="EHM10754.1"/>
    </source>
</evidence>
<keyword evidence="2 5" id="KW-0812">Transmembrane</keyword>
<evidence type="ECO:0000256" key="1">
    <source>
        <dbReference type="ARBA" id="ARBA00004141"/>
    </source>
</evidence>
<keyword evidence="8" id="KW-1185">Reference proteome</keyword>
<feature type="transmembrane region" description="Helical" evidence="5">
    <location>
        <begin position="144"/>
        <end position="165"/>
    </location>
</feature>
<protein>
    <submittedName>
        <fullName evidence="7">ABC-type tungstate transport system, periplasmic component</fullName>
    </submittedName>
</protein>
<dbReference type="STRING" id="926567.TheveDRAFT_1636"/>
<dbReference type="SUPFAM" id="SSF161098">
    <property type="entry name" value="MetI-like"/>
    <property type="match status" value="1"/>
</dbReference>
<keyword evidence="4 5" id="KW-0472">Membrane</keyword>
<dbReference type="PANTHER" id="PTHR43632:SF1">
    <property type="entry name" value="PERMEASE COMPONENT OF TUNGSTATE ABC TRANSPORTER"/>
    <property type="match status" value="1"/>
</dbReference>